<dbReference type="InterPro" id="IPR011109">
    <property type="entry name" value="DNA_bind_recombinase_dom"/>
</dbReference>
<dbReference type="GO" id="GO:0003677">
    <property type="term" value="F:DNA binding"/>
    <property type="evidence" value="ECO:0007669"/>
    <property type="project" value="InterPro"/>
</dbReference>
<dbReference type="InterPro" id="IPR025827">
    <property type="entry name" value="Zn_ribbon_recom_dom"/>
</dbReference>
<dbReference type="Pfam" id="PF00239">
    <property type="entry name" value="Resolvase"/>
    <property type="match status" value="1"/>
</dbReference>
<dbReference type="PANTHER" id="PTHR30461">
    <property type="entry name" value="DNA-INVERTASE FROM LAMBDOID PROPHAGE"/>
    <property type="match status" value="1"/>
</dbReference>
<dbReference type="InterPro" id="IPR050639">
    <property type="entry name" value="SSR_resolvase"/>
</dbReference>
<dbReference type="PANTHER" id="PTHR30461:SF23">
    <property type="entry name" value="DNA RECOMBINASE-RELATED"/>
    <property type="match status" value="1"/>
</dbReference>
<dbReference type="EMBL" id="BK015602">
    <property type="protein sequence ID" value="DAE15286.1"/>
    <property type="molecule type" value="Genomic_DNA"/>
</dbReference>
<dbReference type="SUPFAM" id="SSF53041">
    <property type="entry name" value="Resolvase-like"/>
    <property type="match status" value="1"/>
</dbReference>
<reference evidence="3" key="1">
    <citation type="journal article" date="2021" name="Proc. Natl. Acad. Sci. U.S.A.">
        <title>A Catalog of Tens of Thousands of Viruses from Human Metagenomes Reveals Hidden Associations with Chronic Diseases.</title>
        <authorList>
            <person name="Tisza M.J."/>
            <person name="Buck C.B."/>
        </authorList>
    </citation>
    <scope>NUCLEOTIDE SEQUENCE</scope>
    <source>
        <strain evidence="3">CtUGR26</strain>
    </source>
</reference>
<protein>
    <submittedName>
        <fullName evidence="3">Integrase</fullName>
    </submittedName>
</protein>
<dbReference type="Gene3D" id="3.40.50.1390">
    <property type="entry name" value="Resolvase, N-terminal catalytic domain"/>
    <property type="match status" value="1"/>
</dbReference>
<name>A0A8S5Q7E8_9CAUD</name>
<feature type="domain" description="Recombinase" evidence="2">
    <location>
        <begin position="186"/>
        <end position="312"/>
    </location>
</feature>
<dbReference type="Pfam" id="PF13408">
    <property type="entry name" value="Zn_ribbon_recom"/>
    <property type="match status" value="1"/>
</dbReference>
<dbReference type="Pfam" id="PF07508">
    <property type="entry name" value="Recombinase"/>
    <property type="match status" value="1"/>
</dbReference>
<dbReference type="PROSITE" id="PS51736">
    <property type="entry name" value="RECOMBINASES_3"/>
    <property type="match status" value="1"/>
</dbReference>
<organism evidence="3">
    <name type="scientific">Siphoviridae sp. ctUGR26</name>
    <dbReference type="NCBI Taxonomy" id="2825527"/>
    <lineage>
        <taxon>Viruses</taxon>
        <taxon>Duplodnaviria</taxon>
        <taxon>Heunggongvirae</taxon>
        <taxon>Uroviricota</taxon>
        <taxon>Caudoviricetes</taxon>
    </lineage>
</organism>
<dbReference type="Gene3D" id="3.90.1750.20">
    <property type="entry name" value="Putative Large Serine Recombinase, Chain B, Domain 2"/>
    <property type="match status" value="1"/>
</dbReference>
<dbReference type="SMART" id="SM00857">
    <property type="entry name" value="Resolvase"/>
    <property type="match status" value="1"/>
</dbReference>
<evidence type="ECO:0000259" key="1">
    <source>
        <dbReference type="PROSITE" id="PS51736"/>
    </source>
</evidence>
<sequence length="523" mass="59106">MAMAQNITVIPARRTVGTQKKTEKVQKTRVAAYCRVSTEFEEQESSYEVQVEHYTSYIKSNPEWELVEVYADDGISATNTAKREAFNRMIQDARDGKIDLILTKSISRFSRNTVDCLKYTRELKGLNIAVFFEKENINTLDAKGEVLMTIMAALAQQESESLSANVRLGIQFRNQQGKVQVNHNRFLGYTKGDDGKLVIVPEEADIVRRIYAEYMDGASFLQIKRGLEADGILNGAHNEKWHESNIKQILTNEKYIGDALLQKTYTVNTLEKKRVANNGLAPKYYVEGSHEPIIDKDVFLRVQAEIARRANILTDGKKRVYSARYALSSLVICGYCGDIYRRIKWNNRGKKSTVWRCVSRVLKKSSGIDCPARTIREEDLQMAVVTAVNDAWARKDIVLPALKANVQAVVNGDTDERLAAVDKALAEKQAELLEAGKDQSGIDEIGDAIISLREERQDILTEAAMNTELIEKLEDLTTFLDEQTEALTEYSEAMVRRLIARITVYEEKMTVEFKSGLEIDVDA</sequence>
<dbReference type="GO" id="GO:0000150">
    <property type="term" value="F:DNA strand exchange activity"/>
    <property type="evidence" value="ECO:0007669"/>
    <property type="project" value="InterPro"/>
</dbReference>
<proteinExistence type="predicted"/>
<dbReference type="CDD" id="cd00338">
    <property type="entry name" value="Ser_Recombinase"/>
    <property type="match status" value="1"/>
</dbReference>
<dbReference type="InterPro" id="IPR036162">
    <property type="entry name" value="Resolvase-like_N_sf"/>
</dbReference>
<feature type="domain" description="Resolvase/invertase-type recombinase catalytic" evidence="1">
    <location>
        <begin position="29"/>
        <end position="177"/>
    </location>
</feature>
<dbReference type="InterPro" id="IPR038109">
    <property type="entry name" value="DNA_bind_recomb_sf"/>
</dbReference>
<dbReference type="InterPro" id="IPR006119">
    <property type="entry name" value="Resolv_N"/>
</dbReference>
<accession>A0A8S5Q7E8</accession>
<dbReference type="PROSITE" id="PS51737">
    <property type="entry name" value="RECOMBINASE_DNA_BIND"/>
    <property type="match status" value="1"/>
</dbReference>
<evidence type="ECO:0000259" key="2">
    <source>
        <dbReference type="PROSITE" id="PS51737"/>
    </source>
</evidence>
<evidence type="ECO:0000313" key="3">
    <source>
        <dbReference type="EMBL" id="DAE15286.1"/>
    </source>
</evidence>